<dbReference type="SUPFAM" id="SSF49354">
    <property type="entry name" value="PapD-like"/>
    <property type="match status" value="1"/>
</dbReference>
<keyword evidence="5" id="KW-0143">Chaperone</keyword>
<dbReference type="GO" id="GO:0071555">
    <property type="term" value="P:cell wall organization"/>
    <property type="evidence" value="ECO:0007669"/>
    <property type="project" value="InterPro"/>
</dbReference>
<evidence type="ECO:0000256" key="2">
    <source>
        <dbReference type="ARBA" id="ARBA00007399"/>
    </source>
</evidence>
<keyword evidence="3" id="KW-0732">Signal</keyword>
<dbReference type="Pfam" id="PF00345">
    <property type="entry name" value="PapD_N"/>
    <property type="match status" value="1"/>
</dbReference>
<dbReference type="PRINTS" id="PR00969">
    <property type="entry name" value="CHAPERONPILI"/>
</dbReference>
<feature type="domain" description="Pili assembly chaperone N-terminal" evidence="6">
    <location>
        <begin position="29"/>
        <end position="150"/>
    </location>
</feature>
<comment type="similarity">
    <text evidence="2">Belongs to the periplasmic pilus chaperone family.</text>
</comment>
<dbReference type="PANTHER" id="PTHR30251:SF0">
    <property type="entry name" value="FIMBRIAL CHAPERONE PROTEIN ELFD-RELATED"/>
    <property type="match status" value="1"/>
</dbReference>
<reference evidence="8 9" key="1">
    <citation type="submission" date="2014-01" db="EMBL/GenBank/DDBJ databases">
        <authorList>
            <person name="Durkin A.S."/>
            <person name="McCorrison J."/>
            <person name="Torralba M."/>
            <person name="Gillis M."/>
            <person name="Haft D.H."/>
            <person name="Methe B."/>
            <person name="Sutton G."/>
            <person name="Nelson K.E."/>
        </authorList>
    </citation>
    <scope>NUCLEOTIDE SEQUENCE [LARGE SCALE GENOMIC DNA]</scope>
    <source>
        <strain evidence="8 9">205/92</strain>
    </source>
</reference>
<evidence type="ECO:0000256" key="1">
    <source>
        <dbReference type="ARBA" id="ARBA00004418"/>
    </source>
</evidence>
<dbReference type="RefSeq" id="WP_036961857.1">
    <property type="nucleotide sequence ID" value="NZ_JALD01000043.1"/>
</dbReference>
<dbReference type="GO" id="GO:0030288">
    <property type="term" value="C:outer membrane-bounded periplasmic space"/>
    <property type="evidence" value="ECO:0007669"/>
    <property type="project" value="InterPro"/>
</dbReference>
<protein>
    <submittedName>
        <fullName evidence="8">PapD pilus/flagellar-assembly chaperone N-terminal domain protein</fullName>
    </submittedName>
</protein>
<dbReference type="PANTHER" id="PTHR30251">
    <property type="entry name" value="PILUS ASSEMBLY CHAPERONE"/>
    <property type="match status" value="1"/>
</dbReference>
<evidence type="ECO:0000313" key="9">
    <source>
        <dbReference type="Proteomes" id="UP000022311"/>
    </source>
</evidence>
<keyword evidence="4" id="KW-0574">Periplasm</keyword>
<dbReference type="Pfam" id="PF02753">
    <property type="entry name" value="PapD_C"/>
    <property type="match status" value="1"/>
</dbReference>
<dbReference type="InterPro" id="IPR001829">
    <property type="entry name" value="Pili_assmbl_chaperone_bac"/>
</dbReference>
<dbReference type="InterPro" id="IPR036316">
    <property type="entry name" value="Pili_assmbl_chap_C_dom_sf"/>
</dbReference>
<dbReference type="InterPro" id="IPR008962">
    <property type="entry name" value="PapD-like_sf"/>
</dbReference>
<organism evidence="8 9">
    <name type="scientific">Providencia alcalifaciens 205/92</name>
    <dbReference type="NCBI Taxonomy" id="1256988"/>
    <lineage>
        <taxon>Bacteria</taxon>
        <taxon>Pseudomonadati</taxon>
        <taxon>Pseudomonadota</taxon>
        <taxon>Gammaproteobacteria</taxon>
        <taxon>Enterobacterales</taxon>
        <taxon>Morganellaceae</taxon>
        <taxon>Providencia</taxon>
    </lineage>
</organism>
<evidence type="ECO:0000256" key="5">
    <source>
        <dbReference type="ARBA" id="ARBA00023186"/>
    </source>
</evidence>
<dbReference type="InterPro" id="IPR013783">
    <property type="entry name" value="Ig-like_fold"/>
</dbReference>
<comment type="caution">
    <text evidence="8">The sequence shown here is derived from an EMBL/GenBank/DDBJ whole genome shotgun (WGS) entry which is preliminary data.</text>
</comment>
<proteinExistence type="inferred from homology"/>
<evidence type="ECO:0000313" key="8">
    <source>
        <dbReference type="EMBL" id="EUD11132.1"/>
    </source>
</evidence>
<sequence>MFKKTGSLFFIFHLFVLLISINVNSAQAGLRLEKSRIIWSDSDTQQSVTLTNDSDDIYLIQSGIFNTPTGTQESSLFSVIPPLYRLDANKQQTMKVLLQSSPDSLPQDRESIFYFSVIAIPGVSPELTEDAAAQLSIGSRLVIKLFYRPVEFVQSPDFAVENVQFHALSHGLCVANHSPYFITLSDVRVGNHTFSQLAGTMLSPFSQQKLAISDSISVQAPMRWQAINDYGGDTALYLGSVKDNKERLCQ</sequence>
<accession>A0AAV3M612</accession>
<dbReference type="AlphaFoldDB" id="A0AAV3M612"/>
<comment type="subcellular location">
    <subcellularLocation>
        <location evidence="1">Periplasm</location>
    </subcellularLocation>
</comment>
<evidence type="ECO:0000259" key="6">
    <source>
        <dbReference type="Pfam" id="PF00345"/>
    </source>
</evidence>
<dbReference type="InterPro" id="IPR016148">
    <property type="entry name" value="Pili_assmbl_chaperone_C"/>
</dbReference>
<name>A0AAV3M612_9GAMM</name>
<dbReference type="EMBL" id="JALD01000043">
    <property type="protein sequence ID" value="EUD11132.1"/>
    <property type="molecule type" value="Genomic_DNA"/>
</dbReference>
<dbReference type="SUPFAM" id="SSF49584">
    <property type="entry name" value="Periplasmic chaperone C-domain"/>
    <property type="match status" value="1"/>
</dbReference>
<feature type="domain" description="Pili assembly chaperone C-terminal" evidence="7">
    <location>
        <begin position="174"/>
        <end position="234"/>
    </location>
</feature>
<dbReference type="InterPro" id="IPR050643">
    <property type="entry name" value="Periplasmic_pilus_chap"/>
</dbReference>
<evidence type="ECO:0000256" key="3">
    <source>
        <dbReference type="ARBA" id="ARBA00022729"/>
    </source>
</evidence>
<dbReference type="Proteomes" id="UP000022311">
    <property type="component" value="Unassembled WGS sequence"/>
</dbReference>
<evidence type="ECO:0000256" key="4">
    <source>
        <dbReference type="ARBA" id="ARBA00022764"/>
    </source>
</evidence>
<evidence type="ECO:0000259" key="7">
    <source>
        <dbReference type="Pfam" id="PF02753"/>
    </source>
</evidence>
<dbReference type="Gene3D" id="2.60.40.10">
    <property type="entry name" value="Immunoglobulins"/>
    <property type="match status" value="2"/>
</dbReference>
<gene>
    <name evidence="8" type="ORF">HMPREF1563_3820</name>
</gene>
<dbReference type="InterPro" id="IPR016147">
    <property type="entry name" value="Pili_assmbl_chaperone_N"/>
</dbReference>